<name>A0ABR1IJN3_9AGAR</name>
<reference evidence="2 3" key="1">
    <citation type="submission" date="2024-01" db="EMBL/GenBank/DDBJ databases">
        <title>A draft genome for the cacao thread blight pathogen Marasmiellus scandens.</title>
        <authorList>
            <person name="Baruah I.K."/>
            <person name="Leung J."/>
            <person name="Bukari Y."/>
            <person name="Amoako-Attah I."/>
            <person name="Meinhardt L.W."/>
            <person name="Bailey B.A."/>
            <person name="Cohen S.P."/>
        </authorList>
    </citation>
    <scope>NUCLEOTIDE SEQUENCE [LARGE SCALE GENOMIC DNA]</scope>
    <source>
        <strain evidence="2 3">GH-19</strain>
    </source>
</reference>
<sequence length="220" mass="24782">MSRRRRQSTVDWTRPFKNVEPGMIDWDAFLASDSEEVEVGQKRKKNTNKNEAKAKKQETKGDTDMDKDLYEATSAIYHQPPHGDTDADNHENRRGATISEKDNNAMEVDLEEDQRKPDDEQPLSRMSVAEKSDFSYDFPGKGKGKATNMSVGEVLDEDAEGDIDEDEDVPSLQNKISMKLSTPPLSTDELFSFLNEPPMYPATGMVTSYPSMKLKARHSG</sequence>
<proteinExistence type="predicted"/>
<comment type="caution">
    <text evidence="2">The sequence shown here is derived from an EMBL/GenBank/DDBJ whole genome shotgun (WGS) entry which is preliminary data.</text>
</comment>
<keyword evidence="3" id="KW-1185">Reference proteome</keyword>
<dbReference type="EMBL" id="JBANRG010000127">
    <property type="protein sequence ID" value="KAK7434307.1"/>
    <property type="molecule type" value="Genomic_DNA"/>
</dbReference>
<feature type="compositionally biased region" description="Basic and acidic residues" evidence="1">
    <location>
        <begin position="81"/>
        <end position="104"/>
    </location>
</feature>
<evidence type="ECO:0000313" key="2">
    <source>
        <dbReference type="EMBL" id="KAK7434307.1"/>
    </source>
</evidence>
<feature type="region of interest" description="Disordered" evidence="1">
    <location>
        <begin position="35"/>
        <end position="168"/>
    </location>
</feature>
<accession>A0ABR1IJN3</accession>
<feature type="compositionally biased region" description="Acidic residues" evidence="1">
    <location>
        <begin position="154"/>
        <end position="168"/>
    </location>
</feature>
<evidence type="ECO:0000313" key="3">
    <source>
        <dbReference type="Proteomes" id="UP001498398"/>
    </source>
</evidence>
<gene>
    <name evidence="2" type="ORF">VKT23_020257</name>
</gene>
<dbReference type="Proteomes" id="UP001498398">
    <property type="component" value="Unassembled WGS sequence"/>
</dbReference>
<feature type="compositionally biased region" description="Basic and acidic residues" evidence="1">
    <location>
        <begin position="48"/>
        <end position="70"/>
    </location>
</feature>
<protein>
    <submittedName>
        <fullName evidence="2">Uncharacterized protein</fullName>
    </submittedName>
</protein>
<evidence type="ECO:0000256" key="1">
    <source>
        <dbReference type="SAM" id="MobiDB-lite"/>
    </source>
</evidence>
<organism evidence="2 3">
    <name type="scientific">Marasmiellus scandens</name>
    <dbReference type="NCBI Taxonomy" id="2682957"/>
    <lineage>
        <taxon>Eukaryota</taxon>
        <taxon>Fungi</taxon>
        <taxon>Dikarya</taxon>
        <taxon>Basidiomycota</taxon>
        <taxon>Agaricomycotina</taxon>
        <taxon>Agaricomycetes</taxon>
        <taxon>Agaricomycetidae</taxon>
        <taxon>Agaricales</taxon>
        <taxon>Marasmiineae</taxon>
        <taxon>Omphalotaceae</taxon>
        <taxon>Marasmiellus</taxon>
    </lineage>
</organism>